<gene>
    <name evidence="1" type="ORF">GMARGA_LOCUS31653</name>
</gene>
<keyword evidence="2" id="KW-1185">Reference proteome</keyword>
<name>A0ABN7WJ46_GIGMA</name>
<comment type="caution">
    <text evidence="1">The sequence shown here is derived from an EMBL/GenBank/DDBJ whole genome shotgun (WGS) entry which is preliminary data.</text>
</comment>
<accession>A0ABN7WJ46</accession>
<feature type="non-terminal residue" evidence="1">
    <location>
        <position position="1"/>
    </location>
</feature>
<evidence type="ECO:0000313" key="2">
    <source>
        <dbReference type="Proteomes" id="UP000789901"/>
    </source>
</evidence>
<sequence length="151" mass="17925">LAKEVIEVANKQEKQKLPDWVYSNFKSHVYKLDNNNISALLKKEEYIVKKFFKYLSKELQDFSLSSKNMVIETKNPITSEMIFVKIYDTIVQAKKILEEKIYEVSYADMDIEGFERDNIKQIRKISSLAFERFNDKVIKAIQKEIEQLFLI</sequence>
<dbReference type="EMBL" id="CAJVQB010047816">
    <property type="protein sequence ID" value="CAG8833640.1"/>
    <property type="molecule type" value="Genomic_DNA"/>
</dbReference>
<protein>
    <submittedName>
        <fullName evidence="1">19425_t:CDS:1</fullName>
    </submittedName>
</protein>
<proteinExistence type="predicted"/>
<organism evidence="1 2">
    <name type="scientific">Gigaspora margarita</name>
    <dbReference type="NCBI Taxonomy" id="4874"/>
    <lineage>
        <taxon>Eukaryota</taxon>
        <taxon>Fungi</taxon>
        <taxon>Fungi incertae sedis</taxon>
        <taxon>Mucoromycota</taxon>
        <taxon>Glomeromycotina</taxon>
        <taxon>Glomeromycetes</taxon>
        <taxon>Diversisporales</taxon>
        <taxon>Gigasporaceae</taxon>
        <taxon>Gigaspora</taxon>
    </lineage>
</organism>
<reference evidence="1 2" key="1">
    <citation type="submission" date="2021-06" db="EMBL/GenBank/DDBJ databases">
        <authorList>
            <person name="Kallberg Y."/>
            <person name="Tangrot J."/>
            <person name="Rosling A."/>
        </authorList>
    </citation>
    <scope>NUCLEOTIDE SEQUENCE [LARGE SCALE GENOMIC DNA]</scope>
    <source>
        <strain evidence="1 2">120-4 pot B 10/14</strain>
    </source>
</reference>
<dbReference type="Proteomes" id="UP000789901">
    <property type="component" value="Unassembled WGS sequence"/>
</dbReference>
<evidence type="ECO:0000313" key="1">
    <source>
        <dbReference type="EMBL" id="CAG8833640.1"/>
    </source>
</evidence>